<dbReference type="RefSeq" id="WP_243155866.1">
    <property type="nucleotide sequence ID" value="NZ_JACHHH010000005.1"/>
</dbReference>
<sequence>MKIHKKEGLSIYPSKKIIVVSHCVLNQNAVVHDLERAKGAFPLVEEILKRGIGIIQLPCPEFLYLGSNRPSMNKAEYEKTEGYTEHCRRILDPVFWQLEEYQKNGYSYLGVLGIQESPSCSLSSPPGILMEKYMEEMERRNWTQACFEVPVFYDEEEKDEKWEEYKARFTAFIEEKL</sequence>
<dbReference type="NCBIfam" id="NF045597">
    <property type="entry name" value="TudS_rel_CD3072"/>
    <property type="match status" value="1"/>
</dbReference>
<dbReference type="Proteomes" id="UP000522163">
    <property type="component" value="Unassembled WGS sequence"/>
</dbReference>
<protein>
    <submittedName>
        <fullName evidence="1">Putative secreted protein</fullName>
    </submittedName>
</protein>
<comment type="caution">
    <text evidence="1">The sequence shown here is derived from an EMBL/GenBank/DDBJ whole genome shotgun (WGS) entry which is preliminary data.</text>
</comment>
<proteinExistence type="predicted"/>
<evidence type="ECO:0000313" key="1">
    <source>
        <dbReference type="EMBL" id="MBB6041311.1"/>
    </source>
</evidence>
<accession>A0A7W9SH48</accession>
<evidence type="ECO:0000313" key="2">
    <source>
        <dbReference type="Proteomes" id="UP000522163"/>
    </source>
</evidence>
<gene>
    <name evidence="1" type="ORF">HNQ46_001288</name>
</gene>
<organism evidence="1 2">
    <name type="scientific">Oribacterium sinus</name>
    <dbReference type="NCBI Taxonomy" id="237576"/>
    <lineage>
        <taxon>Bacteria</taxon>
        <taxon>Bacillati</taxon>
        <taxon>Bacillota</taxon>
        <taxon>Clostridia</taxon>
        <taxon>Lachnospirales</taxon>
        <taxon>Lachnospiraceae</taxon>
        <taxon>Oribacterium</taxon>
    </lineage>
</organism>
<dbReference type="EMBL" id="JACHHH010000005">
    <property type="protein sequence ID" value="MBB6041311.1"/>
    <property type="molecule type" value="Genomic_DNA"/>
</dbReference>
<name>A0A7W9SH48_9FIRM</name>
<dbReference type="AlphaFoldDB" id="A0A7W9SH48"/>
<dbReference type="InterPro" id="IPR054648">
    <property type="entry name" value="TudS-rel"/>
</dbReference>
<dbReference type="GeneID" id="85014831"/>
<reference evidence="1 2" key="1">
    <citation type="submission" date="2020-08" db="EMBL/GenBank/DDBJ databases">
        <title>Genomic Encyclopedia of Type Strains, Phase IV (KMG-IV): sequencing the most valuable type-strain genomes for metagenomic binning, comparative biology and taxonomic classification.</title>
        <authorList>
            <person name="Goeker M."/>
        </authorList>
    </citation>
    <scope>NUCLEOTIDE SEQUENCE [LARGE SCALE GENOMIC DNA]</scope>
    <source>
        <strain evidence="1 2">DSM 17245</strain>
    </source>
</reference>